<dbReference type="InParanoid" id="A0A2K2DVB3"/>
<sequence length="257" mass="29269">MNRHTILYDTSTSAMSAGPDLRHPKLLKPAWAAVRGKLYLTNMFPDNYGTPCFEALRFDDKLEDWLWDLLPSPSFFDMPFRLGSTIRCYAAGDDENIWISTLGNGTHIFDTTTSTWRKVGDWTLPFEGQVQYIPEYGQCFGFSKRSINLCSADLIVDSGALEPPVHRNVWDDVDGYKGSQWHLAHSYLTYLGCGKFCVTRFYDTRHDWDNLSIPLCDVAVMTVLEARLDSSTGKLQMIKGASRCYNFYSDTVYGWAL</sequence>
<reference evidence="1" key="2">
    <citation type="submission" date="2017-06" db="EMBL/GenBank/DDBJ databases">
        <title>WGS assembly of Brachypodium distachyon.</title>
        <authorList>
            <consortium name="The International Brachypodium Initiative"/>
            <person name="Lucas S."/>
            <person name="Harmon-Smith M."/>
            <person name="Lail K."/>
            <person name="Tice H."/>
            <person name="Grimwood J."/>
            <person name="Bruce D."/>
            <person name="Barry K."/>
            <person name="Shu S."/>
            <person name="Lindquist E."/>
            <person name="Wang M."/>
            <person name="Pitluck S."/>
            <person name="Vogel J.P."/>
            <person name="Garvin D.F."/>
            <person name="Mockler T.C."/>
            <person name="Schmutz J."/>
            <person name="Rokhsar D."/>
            <person name="Bevan M.W."/>
        </authorList>
    </citation>
    <scope>NUCLEOTIDE SEQUENCE</scope>
    <source>
        <strain evidence="1">Bd21</strain>
    </source>
</reference>
<name>A0A2K2DVB3_BRADI</name>
<reference evidence="1 2" key="1">
    <citation type="journal article" date="2010" name="Nature">
        <title>Genome sequencing and analysis of the model grass Brachypodium distachyon.</title>
        <authorList>
            <consortium name="International Brachypodium Initiative"/>
        </authorList>
    </citation>
    <scope>NUCLEOTIDE SEQUENCE [LARGE SCALE GENOMIC DNA]</scope>
    <source>
        <strain evidence="1 2">Bd21</strain>
    </source>
</reference>
<evidence type="ECO:0000313" key="2">
    <source>
        <dbReference type="EnsemblPlants" id="PNT78213"/>
    </source>
</evidence>
<evidence type="ECO:0008006" key="4">
    <source>
        <dbReference type="Google" id="ProtNLM"/>
    </source>
</evidence>
<accession>A0A2K2DVB3</accession>
<proteinExistence type="predicted"/>
<organism evidence="1">
    <name type="scientific">Brachypodium distachyon</name>
    <name type="common">Purple false brome</name>
    <name type="synonym">Trachynia distachya</name>
    <dbReference type="NCBI Taxonomy" id="15368"/>
    <lineage>
        <taxon>Eukaryota</taxon>
        <taxon>Viridiplantae</taxon>
        <taxon>Streptophyta</taxon>
        <taxon>Embryophyta</taxon>
        <taxon>Tracheophyta</taxon>
        <taxon>Spermatophyta</taxon>
        <taxon>Magnoliopsida</taxon>
        <taxon>Liliopsida</taxon>
        <taxon>Poales</taxon>
        <taxon>Poaceae</taxon>
        <taxon>BOP clade</taxon>
        <taxon>Pooideae</taxon>
        <taxon>Stipodae</taxon>
        <taxon>Brachypodieae</taxon>
        <taxon>Brachypodium</taxon>
    </lineage>
</organism>
<dbReference type="Pfam" id="PF07893">
    <property type="entry name" value="DUF1668"/>
    <property type="match status" value="1"/>
</dbReference>
<keyword evidence="3" id="KW-1185">Reference proteome</keyword>
<dbReference type="Proteomes" id="UP000008810">
    <property type="component" value="Chromosome 1"/>
</dbReference>
<dbReference type="Gramene" id="PNT78213">
    <property type="protein sequence ID" value="PNT78213"/>
    <property type="gene ID" value="BRADI_1g75382v3"/>
</dbReference>
<dbReference type="EMBL" id="CM000880">
    <property type="protein sequence ID" value="PNT78213.1"/>
    <property type="molecule type" value="Genomic_DNA"/>
</dbReference>
<gene>
    <name evidence="1" type="ORF">BRADI_1g75382v3</name>
</gene>
<evidence type="ECO:0000313" key="3">
    <source>
        <dbReference type="Proteomes" id="UP000008810"/>
    </source>
</evidence>
<dbReference type="PANTHER" id="PTHR33085:SF83">
    <property type="entry name" value="DUF1618 DOMAIN-CONTAINING PROTEIN"/>
    <property type="match status" value="1"/>
</dbReference>
<dbReference type="AlphaFoldDB" id="A0A2K2DVB3"/>
<dbReference type="OrthoDB" id="679752at2759"/>
<dbReference type="PANTHER" id="PTHR33085">
    <property type="entry name" value="OS12G0113100 PROTEIN-RELATED"/>
    <property type="match status" value="1"/>
</dbReference>
<reference evidence="2" key="3">
    <citation type="submission" date="2018-08" db="UniProtKB">
        <authorList>
            <consortium name="EnsemblPlants"/>
        </authorList>
    </citation>
    <scope>IDENTIFICATION</scope>
    <source>
        <strain evidence="2">cv. Bd21</strain>
    </source>
</reference>
<dbReference type="InterPro" id="IPR012871">
    <property type="entry name" value="DUF1668_ORYSA"/>
</dbReference>
<dbReference type="EnsemblPlants" id="PNT78213">
    <property type="protein sequence ID" value="PNT78213"/>
    <property type="gene ID" value="BRADI_1g75382v3"/>
</dbReference>
<protein>
    <recommendedName>
        <fullName evidence="4">F-box associated domain-containing protein</fullName>
    </recommendedName>
</protein>
<evidence type="ECO:0000313" key="1">
    <source>
        <dbReference type="EMBL" id="PNT78213.1"/>
    </source>
</evidence>